<dbReference type="InterPro" id="IPR007621">
    <property type="entry name" value="TPM_dom"/>
</dbReference>
<reference evidence="5" key="1">
    <citation type="journal article" date="2019" name="Int. J. Syst. Evol. Microbiol.">
        <title>The Global Catalogue of Microorganisms (GCM) 10K type strain sequencing project: providing services to taxonomists for standard genome sequencing and annotation.</title>
        <authorList>
            <consortium name="The Broad Institute Genomics Platform"/>
            <consortium name="The Broad Institute Genome Sequencing Center for Infectious Disease"/>
            <person name="Wu L."/>
            <person name="Ma J."/>
        </authorList>
    </citation>
    <scope>NUCLEOTIDE SEQUENCE [LARGE SCALE GENOMIC DNA]</scope>
    <source>
        <strain evidence="5">JCM 16117</strain>
    </source>
</reference>
<evidence type="ECO:0000259" key="3">
    <source>
        <dbReference type="Pfam" id="PF04536"/>
    </source>
</evidence>
<feature type="transmembrane region" description="Helical" evidence="2">
    <location>
        <begin position="42"/>
        <end position="67"/>
    </location>
</feature>
<evidence type="ECO:0000313" key="5">
    <source>
        <dbReference type="Proteomes" id="UP001500929"/>
    </source>
</evidence>
<accession>A0ABP5Q1I3</accession>
<gene>
    <name evidence="4" type="ORF">GCM10009851_02550</name>
</gene>
<keyword evidence="5" id="KW-1185">Reference proteome</keyword>
<dbReference type="EMBL" id="BAAAQY010000001">
    <property type="protein sequence ID" value="GAA2223059.1"/>
    <property type="molecule type" value="Genomic_DNA"/>
</dbReference>
<keyword evidence="2" id="KW-0472">Membrane</keyword>
<dbReference type="Proteomes" id="UP001500929">
    <property type="component" value="Unassembled WGS sequence"/>
</dbReference>
<sequence length="742" mass="75829">MLRNMPFTGTPHSAPTVFIDGVEAALLDSAGMRHPHRTRRAASIRAACALLLALAAAAVLPATAAWAGDPVSLDGRYVVDDAGVLDASGEAEIQDALDRLSVEQGVNLFVVYTDVFENPADRAEWSDEVARLNQLGTDDVLLAVAVDDRLYQLSVDAGSELTADQLDTIDDDYVVPALREDDWVGAAVGAADGIAVQLGGQPVSGSETDAGTGTGDDAHDGRGSAWPVVAWTIAIVVIVLAAAAVVLVVVLRRRGVDRAVTARAAQAGPTQKELDQRVGAVLIDLDDAVTSSEEELGFAVAQFGVEATRPFSAVLDEVKATLSSAFELKQKLDDAVPDTAEERRAWSEQIIGLCNQASDRLDAELEAFTALRDLERDPTPALTAARAALVDADARRADASTRFQALVQRFDAKAVGTVQGNLGQSESLSRFAGERLTAADTALAAGDTAQAALRIREAQQASTQAVTLLDSVGTLERDLAQAAEGLAAAVAEARADLDEAATVTAGSPGAPADLPRLTAALATELEHAARIGERDPLTARLAVEKANVPLDAALATVRGERDRQARLVAQRDRAIASAQAEIASAQSYLQTRRGVVGADARTRLSEAQRHLDQALALATTDPEGSLREATSASQLATLAASSAQQDVSWAGSGGAAWPSGGSGSGGSGGGDFAGALLGGIVGGLLGGGGGGRSSGWSGGWGGGSRGGGRSSGFSGGGRSSRGGSFGGGRSSGGGRRGGGGRF</sequence>
<organism evidence="4 5">
    <name type="scientific">Herbiconiux moechotypicola</name>
    <dbReference type="NCBI Taxonomy" id="637393"/>
    <lineage>
        <taxon>Bacteria</taxon>
        <taxon>Bacillati</taxon>
        <taxon>Actinomycetota</taxon>
        <taxon>Actinomycetes</taxon>
        <taxon>Micrococcales</taxon>
        <taxon>Microbacteriaceae</taxon>
        <taxon>Herbiconiux</taxon>
    </lineage>
</organism>
<evidence type="ECO:0000256" key="1">
    <source>
        <dbReference type="SAM" id="MobiDB-lite"/>
    </source>
</evidence>
<name>A0ABP5Q1I3_9MICO</name>
<evidence type="ECO:0000313" key="4">
    <source>
        <dbReference type="EMBL" id="GAA2223059.1"/>
    </source>
</evidence>
<protein>
    <submittedName>
        <fullName evidence="4">TPM domain-containing protein</fullName>
    </submittedName>
</protein>
<keyword evidence="2" id="KW-0812">Transmembrane</keyword>
<proteinExistence type="predicted"/>
<feature type="region of interest" description="Disordered" evidence="1">
    <location>
        <begin position="200"/>
        <end position="221"/>
    </location>
</feature>
<feature type="domain" description="TPM" evidence="3">
    <location>
        <begin position="78"/>
        <end position="195"/>
    </location>
</feature>
<feature type="transmembrane region" description="Helical" evidence="2">
    <location>
        <begin position="228"/>
        <end position="251"/>
    </location>
</feature>
<comment type="caution">
    <text evidence="4">The sequence shown here is derived from an EMBL/GenBank/DDBJ whole genome shotgun (WGS) entry which is preliminary data.</text>
</comment>
<dbReference type="Pfam" id="PF04536">
    <property type="entry name" value="TPM_phosphatase"/>
    <property type="match status" value="1"/>
</dbReference>
<dbReference type="Gene3D" id="3.10.310.50">
    <property type="match status" value="1"/>
</dbReference>
<evidence type="ECO:0000256" key="2">
    <source>
        <dbReference type="SAM" id="Phobius"/>
    </source>
</evidence>
<feature type="region of interest" description="Disordered" evidence="1">
    <location>
        <begin position="695"/>
        <end position="742"/>
    </location>
</feature>
<keyword evidence="2" id="KW-1133">Transmembrane helix</keyword>